<feature type="transmembrane region" description="Helical" evidence="1">
    <location>
        <begin position="318"/>
        <end position="338"/>
    </location>
</feature>
<feature type="transmembrane region" description="Helical" evidence="1">
    <location>
        <begin position="113"/>
        <end position="133"/>
    </location>
</feature>
<keyword evidence="1" id="KW-1133">Transmembrane helix</keyword>
<evidence type="ECO:0000256" key="1">
    <source>
        <dbReference type="SAM" id="Phobius"/>
    </source>
</evidence>
<feature type="transmembrane region" description="Helical" evidence="1">
    <location>
        <begin position="383"/>
        <end position="404"/>
    </location>
</feature>
<organism evidence="2 3">
    <name type="scientific">Tengunoibacter tsumagoiensis</name>
    <dbReference type="NCBI Taxonomy" id="2014871"/>
    <lineage>
        <taxon>Bacteria</taxon>
        <taxon>Bacillati</taxon>
        <taxon>Chloroflexota</taxon>
        <taxon>Ktedonobacteria</taxon>
        <taxon>Ktedonobacterales</taxon>
        <taxon>Dictyobacteraceae</taxon>
        <taxon>Tengunoibacter</taxon>
    </lineage>
</organism>
<keyword evidence="1" id="KW-0472">Membrane</keyword>
<gene>
    <name evidence="2" type="ORF">KTT_26870</name>
</gene>
<dbReference type="AlphaFoldDB" id="A0A402A105"/>
<evidence type="ECO:0000313" key="3">
    <source>
        <dbReference type="Proteomes" id="UP000287352"/>
    </source>
</evidence>
<feature type="transmembrane region" description="Helical" evidence="1">
    <location>
        <begin position="240"/>
        <end position="260"/>
    </location>
</feature>
<name>A0A402A105_9CHLR</name>
<feature type="transmembrane region" description="Helical" evidence="1">
    <location>
        <begin position="183"/>
        <end position="208"/>
    </location>
</feature>
<feature type="transmembrane region" description="Helical" evidence="1">
    <location>
        <begin position="145"/>
        <end position="163"/>
    </location>
</feature>
<protein>
    <recommendedName>
        <fullName evidence="4">DUF2029 domain-containing protein</fullName>
    </recommendedName>
</protein>
<accession>A0A402A105</accession>
<keyword evidence="1" id="KW-0812">Transmembrane</keyword>
<feature type="transmembrane region" description="Helical" evidence="1">
    <location>
        <begin position="344"/>
        <end position="362"/>
    </location>
</feature>
<feature type="transmembrane region" description="Helical" evidence="1">
    <location>
        <begin position="280"/>
        <end position="298"/>
    </location>
</feature>
<proteinExistence type="predicted"/>
<reference evidence="3" key="1">
    <citation type="submission" date="2018-12" db="EMBL/GenBank/DDBJ databases">
        <title>Tengunoibacter tsumagoiensis gen. nov., sp. nov., Dictyobacter kobayashii sp. nov., D. alpinus sp. nov., and D. joshuensis sp. nov. and description of Dictyobacteraceae fam. nov. within the order Ktedonobacterales isolated from Tengu-no-mugimeshi.</title>
        <authorList>
            <person name="Wang C.M."/>
            <person name="Zheng Y."/>
            <person name="Sakai Y."/>
            <person name="Toyoda A."/>
            <person name="Minakuchi Y."/>
            <person name="Abe K."/>
            <person name="Yokota A."/>
            <person name="Yabe S."/>
        </authorList>
    </citation>
    <scope>NUCLEOTIDE SEQUENCE [LARGE SCALE GENOMIC DNA]</scope>
    <source>
        <strain evidence="3">Uno3</strain>
    </source>
</reference>
<dbReference type="Proteomes" id="UP000287352">
    <property type="component" value="Unassembled WGS sequence"/>
</dbReference>
<keyword evidence="3" id="KW-1185">Reference proteome</keyword>
<sequence>MLRKRAHALETLLTTWFSAQTTSQSRFWLSCLFLLLLAIGFGQCFWPTTDPARYQCYALTFWFGKQATSWVPAVQCHFLPTTGPQLAFQMLPREYPPLTLLPFSLPLLFPISFYQYVFVGLMALTLLLIFWLLERFGPRGSARLFIFYSVIGAAALVLMRYDLLPALCTLLCVLFAERQRWRLSYLALAIGVLLKIYPILLFPALFLAEQRSTGRLRAPEEVTFSGQVSQFIRAIRHWQWANCVFFVVLLGAVTGFFALFNVDGAILSQVQYFVKRPLQIEAMSGSLLWLLHFVGAPWQGNIYTYGSINFVSTLADPLSRLGTLGFIIGVLVILWQQYQQRYDLLQASIALILLFVATGKVFSPQYLIWLIPLLAYAGASSGFWLLNWSLLSLLTTFIYAFFYAQVPSAIDGQIMIMPYGFFTVVFLRNALFLFITLAYLCNWFDARRRQPLASF</sequence>
<evidence type="ECO:0008006" key="4">
    <source>
        <dbReference type="Google" id="ProtNLM"/>
    </source>
</evidence>
<comment type="caution">
    <text evidence="2">The sequence shown here is derived from an EMBL/GenBank/DDBJ whole genome shotgun (WGS) entry which is preliminary data.</text>
</comment>
<feature type="transmembrane region" description="Helical" evidence="1">
    <location>
        <begin position="27"/>
        <end position="48"/>
    </location>
</feature>
<feature type="transmembrane region" description="Helical" evidence="1">
    <location>
        <begin position="416"/>
        <end position="440"/>
    </location>
</feature>
<dbReference type="EMBL" id="BIFR01000001">
    <property type="protein sequence ID" value="GCE12828.1"/>
    <property type="molecule type" value="Genomic_DNA"/>
</dbReference>
<evidence type="ECO:0000313" key="2">
    <source>
        <dbReference type="EMBL" id="GCE12828.1"/>
    </source>
</evidence>